<sequence length="97" mass="10499">MCGILGGDQGVEILSHLLRPLRFLAVWTLLGSMTETGAAEFAPAIEIEHRRLASKNDPDRFGVSGFFIGPSTLEVPDSTSSRENEVSQRSQLAEEPG</sequence>
<dbReference type="AlphaFoldDB" id="A0A1N6JN03"/>
<evidence type="ECO:0000256" key="1">
    <source>
        <dbReference type="SAM" id="MobiDB-lite"/>
    </source>
</evidence>
<evidence type="ECO:0000313" key="3">
    <source>
        <dbReference type="Proteomes" id="UP000184693"/>
    </source>
</evidence>
<protein>
    <submittedName>
        <fullName evidence="2">Uncharacterized protein</fullName>
    </submittedName>
</protein>
<dbReference type="Proteomes" id="UP000184693">
    <property type="component" value="Unassembled WGS sequence"/>
</dbReference>
<reference evidence="2 3" key="1">
    <citation type="submission" date="2016-11" db="EMBL/GenBank/DDBJ databases">
        <authorList>
            <person name="Jaros S."/>
            <person name="Januszkiewicz K."/>
            <person name="Wedrychowicz H."/>
        </authorList>
    </citation>
    <scope>NUCLEOTIDE SEQUENCE [LARGE SCALE GENOMIC DNA]</scope>
    <source>
        <strain evidence="2 3">GAS86</strain>
    </source>
</reference>
<evidence type="ECO:0000313" key="2">
    <source>
        <dbReference type="EMBL" id="SIO45591.1"/>
    </source>
</evidence>
<gene>
    <name evidence="2" type="ORF">SAMN05444168_4679</name>
</gene>
<dbReference type="EMBL" id="FSRM01000002">
    <property type="protein sequence ID" value="SIO45591.1"/>
    <property type="molecule type" value="Genomic_DNA"/>
</dbReference>
<proteinExistence type="predicted"/>
<name>A0A1N6JN03_9BURK</name>
<feature type="region of interest" description="Disordered" evidence="1">
    <location>
        <begin position="72"/>
        <end position="97"/>
    </location>
</feature>
<accession>A0A1N6JN03</accession>
<organism evidence="2 3">
    <name type="scientific">Paraburkholderia phenazinium</name>
    <dbReference type="NCBI Taxonomy" id="60549"/>
    <lineage>
        <taxon>Bacteria</taxon>
        <taxon>Pseudomonadati</taxon>
        <taxon>Pseudomonadota</taxon>
        <taxon>Betaproteobacteria</taxon>
        <taxon>Burkholderiales</taxon>
        <taxon>Burkholderiaceae</taxon>
        <taxon>Paraburkholderia</taxon>
    </lineage>
</organism>